<comment type="caution">
    <text evidence="1">The sequence shown here is derived from an EMBL/GenBank/DDBJ whole genome shotgun (WGS) entry which is preliminary data.</text>
</comment>
<name>A0A0F8ZW59_9ZZZZ</name>
<evidence type="ECO:0000313" key="1">
    <source>
        <dbReference type="EMBL" id="KKK70659.1"/>
    </source>
</evidence>
<proteinExistence type="predicted"/>
<protein>
    <submittedName>
        <fullName evidence="1">Uncharacterized protein</fullName>
    </submittedName>
</protein>
<organism evidence="1">
    <name type="scientific">marine sediment metagenome</name>
    <dbReference type="NCBI Taxonomy" id="412755"/>
    <lineage>
        <taxon>unclassified sequences</taxon>
        <taxon>metagenomes</taxon>
        <taxon>ecological metagenomes</taxon>
    </lineage>
</organism>
<dbReference type="EMBL" id="LAZR01058087">
    <property type="protein sequence ID" value="KKK70659.1"/>
    <property type="molecule type" value="Genomic_DNA"/>
</dbReference>
<sequence>MDNTVGDQELRLKAKGRKTVEIDTSDAQQFMSYYDPETGQEFPRLPADAVSVLTYTRPKYHTVTKKKLRGPLLPGIAPETLQEKWEAGREQRDREAQERLKAVKKTKEFTEVKEQVEAVPRSEVKDLVKEAVQSAFKAAGIEIPSEPEINEPNSEVELPLQGTQLTMFDNPA</sequence>
<dbReference type="AlphaFoldDB" id="A0A0F8ZW59"/>
<gene>
    <name evidence="1" type="ORF">LCGC14_2921760</name>
</gene>
<accession>A0A0F8ZW59</accession>
<reference evidence="1" key="1">
    <citation type="journal article" date="2015" name="Nature">
        <title>Complex archaea that bridge the gap between prokaryotes and eukaryotes.</title>
        <authorList>
            <person name="Spang A."/>
            <person name="Saw J.H."/>
            <person name="Jorgensen S.L."/>
            <person name="Zaremba-Niedzwiedzka K."/>
            <person name="Martijn J."/>
            <person name="Lind A.E."/>
            <person name="van Eijk R."/>
            <person name="Schleper C."/>
            <person name="Guy L."/>
            <person name="Ettema T.J."/>
        </authorList>
    </citation>
    <scope>NUCLEOTIDE SEQUENCE</scope>
</reference>